<name>A0AAV4PDT5_9ARAC</name>
<dbReference type="Proteomes" id="UP001054837">
    <property type="component" value="Unassembled WGS sequence"/>
</dbReference>
<dbReference type="AlphaFoldDB" id="A0AAV4PDT5"/>
<feature type="region of interest" description="Disordered" evidence="1">
    <location>
        <begin position="1"/>
        <end position="26"/>
    </location>
</feature>
<evidence type="ECO:0000313" key="3">
    <source>
        <dbReference type="Proteomes" id="UP001054837"/>
    </source>
</evidence>
<evidence type="ECO:0000313" key="2">
    <source>
        <dbReference type="EMBL" id="GIX95229.1"/>
    </source>
</evidence>
<sequence>MNAPTDHLGGKGQGVRGRALGGSSHFSFSSPRDDVAMEGIPKYSERYGLLCEDGSGVIWRNSWFVFKIGSELARKGLWKDKKGSFFSYVRT</sequence>
<comment type="caution">
    <text evidence="2">The sequence shown here is derived from an EMBL/GenBank/DDBJ whole genome shotgun (WGS) entry which is preliminary data.</text>
</comment>
<keyword evidence="3" id="KW-1185">Reference proteome</keyword>
<gene>
    <name evidence="2" type="ORF">CDAR_546651</name>
</gene>
<reference evidence="2 3" key="1">
    <citation type="submission" date="2021-06" db="EMBL/GenBank/DDBJ databases">
        <title>Caerostris darwini draft genome.</title>
        <authorList>
            <person name="Kono N."/>
            <person name="Arakawa K."/>
        </authorList>
    </citation>
    <scope>NUCLEOTIDE SEQUENCE [LARGE SCALE GENOMIC DNA]</scope>
</reference>
<evidence type="ECO:0000256" key="1">
    <source>
        <dbReference type="SAM" id="MobiDB-lite"/>
    </source>
</evidence>
<organism evidence="2 3">
    <name type="scientific">Caerostris darwini</name>
    <dbReference type="NCBI Taxonomy" id="1538125"/>
    <lineage>
        <taxon>Eukaryota</taxon>
        <taxon>Metazoa</taxon>
        <taxon>Ecdysozoa</taxon>
        <taxon>Arthropoda</taxon>
        <taxon>Chelicerata</taxon>
        <taxon>Arachnida</taxon>
        <taxon>Araneae</taxon>
        <taxon>Araneomorphae</taxon>
        <taxon>Entelegynae</taxon>
        <taxon>Araneoidea</taxon>
        <taxon>Araneidae</taxon>
        <taxon>Caerostris</taxon>
    </lineage>
</organism>
<proteinExistence type="predicted"/>
<protein>
    <submittedName>
        <fullName evidence="2">Uncharacterized protein</fullName>
    </submittedName>
</protein>
<accession>A0AAV4PDT5</accession>
<dbReference type="EMBL" id="BPLQ01002709">
    <property type="protein sequence ID" value="GIX95229.1"/>
    <property type="molecule type" value="Genomic_DNA"/>
</dbReference>